<comment type="caution">
    <text evidence="2">The sequence shown here is derived from an EMBL/GenBank/DDBJ whole genome shotgun (WGS) entry which is preliminary data.</text>
</comment>
<protein>
    <submittedName>
        <fullName evidence="2">Uncharacterized protein</fullName>
    </submittedName>
</protein>
<proteinExistence type="predicted"/>
<feature type="region of interest" description="Disordered" evidence="1">
    <location>
        <begin position="42"/>
        <end position="91"/>
    </location>
</feature>
<evidence type="ECO:0000313" key="3">
    <source>
        <dbReference type="Proteomes" id="UP000317650"/>
    </source>
</evidence>
<sequence>MVLKSGVICFYSWRNRFGLDTGSPFLRGLRTFATNTKPTEANVKAARGRRGKGGEVETQKTTGGAERGDNGLRSDGQSRLERRRRTTRKDGWQERQAIRVKLLKDGTRLPPALCCVPASSESPTLSLLPLGRRHDHLLPIPLIRRLFLRQEITSKSCTFKK</sequence>
<dbReference type="EMBL" id="PYDT01000008">
    <property type="protein sequence ID" value="THU53029.1"/>
    <property type="molecule type" value="Genomic_DNA"/>
</dbReference>
<name>A0A4S8IWU5_MUSBA</name>
<feature type="compositionally biased region" description="Basic and acidic residues" evidence="1">
    <location>
        <begin position="66"/>
        <end position="80"/>
    </location>
</feature>
<organism evidence="2 3">
    <name type="scientific">Musa balbisiana</name>
    <name type="common">Banana</name>
    <dbReference type="NCBI Taxonomy" id="52838"/>
    <lineage>
        <taxon>Eukaryota</taxon>
        <taxon>Viridiplantae</taxon>
        <taxon>Streptophyta</taxon>
        <taxon>Embryophyta</taxon>
        <taxon>Tracheophyta</taxon>
        <taxon>Spermatophyta</taxon>
        <taxon>Magnoliopsida</taxon>
        <taxon>Liliopsida</taxon>
        <taxon>Zingiberales</taxon>
        <taxon>Musaceae</taxon>
        <taxon>Musa</taxon>
    </lineage>
</organism>
<evidence type="ECO:0000256" key="1">
    <source>
        <dbReference type="SAM" id="MobiDB-lite"/>
    </source>
</evidence>
<reference evidence="2 3" key="1">
    <citation type="journal article" date="2019" name="Nat. Plants">
        <title>Genome sequencing of Musa balbisiana reveals subgenome evolution and function divergence in polyploid bananas.</title>
        <authorList>
            <person name="Yao X."/>
        </authorList>
    </citation>
    <scope>NUCLEOTIDE SEQUENCE [LARGE SCALE GENOMIC DNA]</scope>
    <source>
        <strain evidence="3">cv. DH-PKW</strain>
        <tissue evidence="2">Leaves</tissue>
    </source>
</reference>
<dbReference type="Proteomes" id="UP000317650">
    <property type="component" value="Chromosome 10"/>
</dbReference>
<accession>A0A4S8IWU5</accession>
<evidence type="ECO:0000313" key="2">
    <source>
        <dbReference type="EMBL" id="THU53029.1"/>
    </source>
</evidence>
<gene>
    <name evidence="2" type="ORF">C4D60_Mb10t10130</name>
</gene>
<dbReference type="AlphaFoldDB" id="A0A4S8IWU5"/>
<keyword evidence="3" id="KW-1185">Reference proteome</keyword>